<sequence length="61" mass="7079">MFKLRGIIVEGMSRPALVCRWFQVDYAIIFTAFFKEIIQGSVISDNRELVKQAQRLQNDST</sequence>
<protein>
    <submittedName>
        <fullName evidence="1">Uncharacterized protein</fullName>
    </submittedName>
</protein>
<name>A0A0P1ATU4_PLAHL</name>
<dbReference type="EMBL" id="CCYD01001583">
    <property type="protein sequence ID" value="CEG45530.1"/>
    <property type="molecule type" value="Genomic_DNA"/>
</dbReference>
<keyword evidence="2" id="KW-1185">Reference proteome</keyword>
<dbReference type="GeneID" id="36396875"/>
<accession>A0A0P1ATU4</accession>
<proteinExistence type="predicted"/>
<dbReference type="RefSeq" id="XP_024581899.1">
    <property type="nucleotide sequence ID" value="XM_024716285.1"/>
</dbReference>
<dbReference type="Proteomes" id="UP000054928">
    <property type="component" value="Unassembled WGS sequence"/>
</dbReference>
<evidence type="ECO:0000313" key="1">
    <source>
        <dbReference type="EMBL" id="CEG45530.1"/>
    </source>
</evidence>
<reference evidence="2" key="1">
    <citation type="submission" date="2014-09" db="EMBL/GenBank/DDBJ databases">
        <authorList>
            <person name="Sharma Rahul"/>
            <person name="Thines Marco"/>
        </authorList>
    </citation>
    <scope>NUCLEOTIDE SEQUENCE [LARGE SCALE GENOMIC DNA]</scope>
</reference>
<dbReference type="AlphaFoldDB" id="A0A0P1ATU4"/>
<evidence type="ECO:0000313" key="2">
    <source>
        <dbReference type="Proteomes" id="UP000054928"/>
    </source>
</evidence>
<organism evidence="1 2">
    <name type="scientific">Plasmopara halstedii</name>
    <name type="common">Downy mildew of sunflower</name>
    <dbReference type="NCBI Taxonomy" id="4781"/>
    <lineage>
        <taxon>Eukaryota</taxon>
        <taxon>Sar</taxon>
        <taxon>Stramenopiles</taxon>
        <taxon>Oomycota</taxon>
        <taxon>Peronosporomycetes</taxon>
        <taxon>Peronosporales</taxon>
        <taxon>Peronosporaceae</taxon>
        <taxon>Plasmopara</taxon>
    </lineage>
</organism>